<name>A0ACD0NWE7_9BASI</name>
<accession>A0ACD0NWE7</accession>
<evidence type="ECO:0000313" key="2">
    <source>
        <dbReference type="Proteomes" id="UP000245626"/>
    </source>
</evidence>
<evidence type="ECO:0000313" key="1">
    <source>
        <dbReference type="EMBL" id="PWN50155.1"/>
    </source>
</evidence>
<reference evidence="1 2" key="1">
    <citation type="journal article" date="2018" name="Mol. Biol. Evol.">
        <title>Broad Genomic Sampling Reveals a Smut Pathogenic Ancestry of the Fungal Clade Ustilaginomycotina.</title>
        <authorList>
            <person name="Kijpornyongpan T."/>
            <person name="Mondo S.J."/>
            <person name="Barry K."/>
            <person name="Sandor L."/>
            <person name="Lee J."/>
            <person name="Lipzen A."/>
            <person name="Pangilinan J."/>
            <person name="LaButti K."/>
            <person name="Hainaut M."/>
            <person name="Henrissat B."/>
            <person name="Grigoriev I.V."/>
            <person name="Spatafora J.W."/>
            <person name="Aime M.C."/>
        </authorList>
    </citation>
    <scope>NUCLEOTIDE SEQUENCE [LARGE SCALE GENOMIC DNA]</scope>
    <source>
        <strain evidence="1 2">SA 807</strain>
    </source>
</reference>
<organism evidence="1 2">
    <name type="scientific">Violaceomyces palustris</name>
    <dbReference type="NCBI Taxonomy" id="1673888"/>
    <lineage>
        <taxon>Eukaryota</taxon>
        <taxon>Fungi</taxon>
        <taxon>Dikarya</taxon>
        <taxon>Basidiomycota</taxon>
        <taxon>Ustilaginomycotina</taxon>
        <taxon>Ustilaginomycetes</taxon>
        <taxon>Violaceomycetales</taxon>
        <taxon>Violaceomycetaceae</taxon>
        <taxon>Violaceomyces</taxon>
    </lineage>
</organism>
<protein>
    <submittedName>
        <fullName evidence="1">Uncharacterized protein</fullName>
    </submittedName>
</protein>
<proteinExistence type="predicted"/>
<dbReference type="EMBL" id="KZ819963">
    <property type="protein sequence ID" value="PWN50155.1"/>
    <property type="molecule type" value="Genomic_DNA"/>
</dbReference>
<dbReference type="Proteomes" id="UP000245626">
    <property type="component" value="Unassembled WGS sequence"/>
</dbReference>
<gene>
    <name evidence="1" type="ORF">IE53DRAFT_369158</name>
</gene>
<sequence>MTHGDVTPPLQSLKLFTQRSEFRFRRAMIETSHDIYQKDGFPDHTTTTTSKEFSCLRTTYPKEGSVGEGRRERSKLRILVLHGKGTSARIMRAQIKAITDALADEAEFEFLQGHVDSQPYHGIERLFPNQEYKAWYENPSPKAIEAAHKRVLSAFRVPTCLHQDGVRIAREGKQKDCSIFLDELPKRIHHQLSPLVEGKSNRASLSSDQQHQNPQLSLLTPPQTPKKSSSRSSSTIHSRNSSNGSSNGTPTTDSGGCSAWSLAAVAVAAGRFQTDGFGSEARGRMNCRPNRVSPMTPPPEFELAEAIKAEDRANRAAGVGIGAGKEAKEGSFDGVLCFSQGCAVVAGMLLEKQWEGAKFRGGGGGGNLEDFTIKFAIFICGGRPFKNYQRFPKDEANDGEEGRSGRGAQQLGSNWTRDAYGGQRSVLAAATCTAAKRARIAIPTLHVLGSLDPGYDEGRKLYQSCDRESRRLIEFEGGHCPPRKSTEVDKVVDAIRALMRDCGGL</sequence>
<keyword evidence="2" id="KW-1185">Reference proteome</keyword>